<evidence type="ECO:0000313" key="2">
    <source>
        <dbReference type="Proteomes" id="UP000002770"/>
    </source>
</evidence>
<keyword evidence="2" id="KW-1185">Reference proteome</keyword>
<accession>G9EQ99</accession>
<dbReference type="HOGENOM" id="CLU_3100308_0_0_6"/>
<name>G9EQ99_9GAMM</name>
<dbReference type="STRING" id="658187.LDG_7446"/>
<dbReference type="EMBL" id="JH413829">
    <property type="protein sequence ID" value="EHL30494.1"/>
    <property type="molecule type" value="Genomic_DNA"/>
</dbReference>
<reference evidence="1 2" key="1">
    <citation type="journal article" date="2011" name="BMC Genomics">
        <title>Insight into cross-talk between intra-amoebal pathogens.</title>
        <authorList>
            <person name="Gimenez G."/>
            <person name="Bertelli C."/>
            <person name="Moliner C."/>
            <person name="Robert C."/>
            <person name="Raoult D."/>
            <person name="Fournier P.E."/>
            <person name="Greub G."/>
        </authorList>
    </citation>
    <scope>NUCLEOTIDE SEQUENCE [LARGE SCALE GENOMIC DNA]</scope>
    <source>
        <strain evidence="1 2">LLAP12</strain>
    </source>
</reference>
<protein>
    <submittedName>
        <fullName evidence="1">Uncharacterized protein</fullName>
    </submittedName>
</protein>
<proteinExistence type="predicted"/>
<evidence type="ECO:0000313" key="1">
    <source>
        <dbReference type="EMBL" id="EHL30494.1"/>
    </source>
</evidence>
<dbReference type="InParanoid" id="G9EQ99"/>
<sequence length="51" mass="5478">MQGKALIKKGQHAGHVVIVQSLKVADLLVLKIQVSLRFPTKRSATVIGELG</sequence>
<organism evidence="1 2">
    <name type="scientific">Legionella drancourtii LLAP12</name>
    <dbReference type="NCBI Taxonomy" id="658187"/>
    <lineage>
        <taxon>Bacteria</taxon>
        <taxon>Pseudomonadati</taxon>
        <taxon>Pseudomonadota</taxon>
        <taxon>Gammaproteobacteria</taxon>
        <taxon>Legionellales</taxon>
        <taxon>Legionellaceae</taxon>
        <taxon>Legionella</taxon>
    </lineage>
</organism>
<dbReference type="Proteomes" id="UP000002770">
    <property type="component" value="Unassembled WGS sequence"/>
</dbReference>
<gene>
    <name evidence="1" type="ORF">LDG_7446</name>
</gene>
<dbReference type="AlphaFoldDB" id="G9EQ99"/>